<dbReference type="InterPro" id="IPR026263">
    <property type="entry name" value="Alkaline_phosphatase_prok"/>
</dbReference>
<gene>
    <name evidence="5" type="primary">pafA</name>
    <name evidence="5" type="ORF">ACFSQJ_17295</name>
</gene>
<evidence type="ECO:0000256" key="2">
    <source>
        <dbReference type="ARBA" id="ARBA00022723"/>
    </source>
</evidence>
<protein>
    <submittedName>
        <fullName evidence="5">Alkaline phosphatase PafA</fullName>
        <ecNumber evidence="5">3.1.3.1</ecNumber>
    </submittedName>
</protein>
<keyword evidence="3" id="KW-0732">Signal</keyword>
<accession>A0ABW5N0R8</accession>
<dbReference type="PIRSF" id="PIRSF031924">
    <property type="entry name" value="Pi-irrepressible_AP"/>
    <property type="match status" value="1"/>
</dbReference>
<dbReference type="EMBL" id="JBHULB010000081">
    <property type="protein sequence ID" value="MFD2588686.1"/>
    <property type="molecule type" value="Genomic_DNA"/>
</dbReference>
<dbReference type="RefSeq" id="WP_377768177.1">
    <property type="nucleotide sequence ID" value="NZ_JBHULB010000081.1"/>
</dbReference>
<dbReference type="EC" id="3.1.3.1" evidence="5"/>
<dbReference type="Gene3D" id="3.40.720.10">
    <property type="entry name" value="Alkaline Phosphatase, subunit A"/>
    <property type="match status" value="1"/>
</dbReference>
<dbReference type="GO" id="GO:0004035">
    <property type="term" value="F:alkaline phosphatase activity"/>
    <property type="evidence" value="ECO:0007669"/>
    <property type="project" value="UniProtKB-EC"/>
</dbReference>
<dbReference type="Pfam" id="PF01663">
    <property type="entry name" value="Phosphodiest"/>
    <property type="match status" value="1"/>
</dbReference>
<evidence type="ECO:0000313" key="5">
    <source>
        <dbReference type="EMBL" id="MFD2588686.1"/>
    </source>
</evidence>
<reference evidence="6" key="1">
    <citation type="journal article" date="2019" name="Int. J. Syst. Evol. Microbiol.">
        <title>The Global Catalogue of Microorganisms (GCM) 10K type strain sequencing project: providing services to taxonomists for standard genome sequencing and annotation.</title>
        <authorList>
            <consortium name="The Broad Institute Genomics Platform"/>
            <consortium name="The Broad Institute Genome Sequencing Center for Infectious Disease"/>
            <person name="Wu L."/>
            <person name="Ma J."/>
        </authorList>
    </citation>
    <scope>NUCLEOTIDE SEQUENCE [LARGE SCALE GENOMIC DNA]</scope>
    <source>
        <strain evidence="6">KCTC 52368</strain>
    </source>
</reference>
<dbReference type="Proteomes" id="UP001597526">
    <property type="component" value="Unassembled WGS sequence"/>
</dbReference>
<keyword evidence="6" id="KW-1185">Reference proteome</keyword>
<comment type="caution">
    <text evidence="5">The sequence shown here is derived from an EMBL/GenBank/DDBJ whole genome shotgun (WGS) entry which is preliminary data.</text>
</comment>
<dbReference type="CDD" id="cd16016">
    <property type="entry name" value="AP-SPAP"/>
    <property type="match status" value="1"/>
</dbReference>
<evidence type="ECO:0000256" key="3">
    <source>
        <dbReference type="ARBA" id="ARBA00022729"/>
    </source>
</evidence>
<sequence length="563" mass="63889">MIKKDIFCILTLFFSVSCFSQSRTFENPPKLIVGIVIDQLRFDHLYKYQDKYSEGGIKRLITNGYNFKNTHYNYVPTETAPGHASIYTGTTPSINGIIGNSWYDRFTKVEVGNVKDSTTIIIGSDQPNSNGISPKNLLTTTISDELRMSNQFRSKVISISLKDRGAVLPGGYTANASYWHDWQTSSGNFVSSSYYMDVLPKWVKDFNKQKKSDRYLNNTWNTLFPIESYTESAPDDNDFERILQGNKKPVFPYDFKELRKIYKSLGREYILMWLSPFGNTILTEFAKEAIKHERLGEDKHTDLLNISYSVLDVLGHTVGPQSVEFQDAYLRLDRNIESLLSFLDTQIGLENYIVFLTSDHGSVPTSSYLEKHNLKTGISRVNEYEDKLSKFLIKKYGQDKWIQEFGYENIYLDRDKIIDANLNLIDFQTTVANFLYDQKGVSTVLTAQQLRVNEYKNGVASMLQKGYNPRRSGDVVMTFSSGFKPSKDPKLNANGVKGTTHGSAFTYDTHVPLLWYGKHIKSGSSTRKIAIEDIAPTLSMLLNIRLPSGATGSPLQELLSDQG</sequence>
<dbReference type="PANTHER" id="PTHR10151:SF120">
    <property type="entry name" value="BIS(5'-ADENOSYL)-TRIPHOSPHATASE"/>
    <property type="match status" value="1"/>
</dbReference>
<name>A0ABW5N0R8_9FLAO</name>
<keyword evidence="1" id="KW-0597">Phosphoprotein</keyword>
<evidence type="ECO:0000313" key="6">
    <source>
        <dbReference type="Proteomes" id="UP001597526"/>
    </source>
</evidence>
<dbReference type="InterPro" id="IPR002591">
    <property type="entry name" value="Phosphodiest/P_Trfase"/>
</dbReference>
<dbReference type="Gene3D" id="3.30.1360.150">
    <property type="match status" value="1"/>
</dbReference>
<keyword evidence="2 4" id="KW-0479">Metal-binding</keyword>
<dbReference type="NCBIfam" id="NF042991">
    <property type="entry name" value="alk_phos_PafA"/>
    <property type="match status" value="1"/>
</dbReference>
<dbReference type="InterPro" id="IPR017850">
    <property type="entry name" value="Alkaline_phosphatase_core_sf"/>
</dbReference>
<keyword evidence="5" id="KW-0378">Hydrolase</keyword>
<dbReference type="PROSITE" id="PS51257">
    <property type="entry name" value="PROKAR_LIPOPROTEIN"/>
    <property type="match status" value="1"/>
</dbReference>
<dbReference type="SUPFAM" id="SSF53649">
    <property type="entry name" value="Alkaline phosphatase-like"/>
    <property type="match status" value="1"/>
</dbReference>
<evidence type="ECO:0000256" key="1">
    <source>
        <dbReference type="ARBA" id="ARBA00022553"/>
    </source>
</evidence>
<proteinExistence type="predicted"/>
<organism evidence="5 6">
    <name type="scientific">Croceitalea marina</name>
    <dbReference type="NCBI Taxonomy" id="1775166"/>
    <lineage>
        <taxon>Bacteria</taxon>
        <taxon>Pseudomonadati</taxon>
        <taxon>Bacteroidota</taxon>
        <taxon>Flavobacteriia</taxon>
        <taxon>Flavobacteriales</taxon>
        <taxon>Flavobacteriaceae</taxon>
        <taxon>Croceitalea</taxon>
    </lineage>
</organism>
<evidence type="ECO:0000256" key="4">
    <source>
        <dbReference type="PIRNR" id="PIRNR031924"/>
    </source>
</evidence>
<dbReference type="PANTHER" id="PTHR10151">
    <property type="entry name" value="ECTONUCLEOTIDE PYROPHOSPHATASE/PHOSPHODIESTERASE"/>
    <property type="match status" value="1"/>
</dbReference>